<evidence type="ECO:0000313" key="3">
    <source>
        <dbReference type="EMBL" id="OGZ19097.1"/>
    </source>
</evidence>
<dbReference type="AlphaFoldDB" id="A0A1G2DZY5"/>
<sequence length="498" mass="55017">MSDIYAKEKRIKYKKYLWIVFCLFLFFLFCFLINQVEAASATLFFSPPSGTYNFGDNFSVFVKLDSGGSGINAAEGSIIFNPAELSVTSISKSGSIFTLWTAEPTFSNTTGNITFGGGTPSNFNGNSGTIFKITFKTKATATAQVNFSSGSVLAADGKGTNILSTMSGATYIIRSVSVLPPVETPEENAPEATPGEPPLAPVISGSTHTDTETWYSNNSPEFSWKLPSDVTAVSLMLTNDLDSNSGNISDGLITSKKFENIEDGTWYFHIKFKNESGWGEITHRKVLIDTQAPEPFEITVQRQNTVDPQPNLVFKAEDLLSGIDYYEVKIGSGTFKVTPEEIEDSPYKMPFQLPGQYLIEVKAVDKAGNSISALTDIEIFSTGESTFLKFGKIAIDYLTIVVTLILLTVGTAEIIIYGFFRISLWRKKVRRETKEVSKAVYAAFKTLKDEVQKQIENLDLKAGLTSSEKKVRNKLKETLDISEKFINKEIKDIEKELK</sequence>
<dbReference type="GO" id="GO:0030246">
    <property type="term" value="F:carbohydrate binding"/>
    <property type="evidence" value="ECO:0007669"/>
    <property type="project" value="InterPro"/>
</dbReference>
<keyword evidence="1" id="KW-0812">Transmembrane</keyword>
<evidence type="ECO:0000313" key="4">
    <source>
        <dbReference type="Proteomes" id="UP000176662"/>
    </source>
</evidence>
<reference evidence="3 4" key="1">
    <citation type="journal article" date="2016" name="Nat. Commun.">
        <title>Thousands of microbial genomes shed light on interconnected biogeochemical processes in an aquifer system.</title>
        <authorList>
            <person name="Anantharaman K."/>
            <person name="Brown C.T."/>
            <person name="Hug L.A."/>
            <person name="Sharon I."/>
            <person name="Castelle C.J."/>
            <person name="Probst A.J."/>
            <person name="Thomas B.C."/>
            <person name="Singh A."/>
            <person name="Wilkins M.J."/>
            <person name="Karaoz U."/>
            <person name="Brodie E.L."/>
            <person name="Williams K.H."/>
            <person name="Hubbard S.S."/>
            <person name="Banfield J.F."/>
        </authorList>
    </citation>
    <scope>NUCLEOTIDE SEQUENCE [LARGE SCALE GENOMIC DNA]</scope>
</reference>
<comment type="caution">
    <text evidence="3">The sequence shown here is derived from an EMBL/GenBank/DDBJ whole genome shotgun (WGS) entry which is preliminary data.</text>
</comment>
<dbReference type="GO" id="GO:0000272">
    <property type="term" value="P:polysaccharide catabolic process"/>
    <property type="evidence" value="ECO:0007669"/>
    <property type="project" value="InterPro"/>
</dbReference>
<accession>A0A1G2DZY5</accession>
<dbReference type="Gene3D" id="2.60.40.680">
    <property type="match status" value="1"/>
</dbReference>
<name>A0A1G2DZY5_9BACT</name>
<gene>
    <name evidence="3" type="ORF">A2Z68_02400</name>
</gene>
<feature type="transmembrane region" description="Helical" evidence="1">
    <location>
        <begin position="397"/>
        <end position="420"/>
    </location>
</feature>
<dbReference type="InterPro" id="IPR008965">
    <property type="entry name" value="CBM2/CBM3_carb-bd_dom_sf"/>
</dbReference>
<dbReference type="InterPro" id="IPR002102">
    <property type="entry name" value="Cohesin_dom"/>
</dbReference>
<protein>
    <recommendedName>
        <fullName evidence="2">Cohesin domain-containing protein</fullName>
    </recommendedName>
</protein>
<keyword evidence="1" id="KW-0472">Membrane</keyword>
<dbReference type="Pfam" id="PF00963">
    <property type="entry name" value="Cohesin"/>
    <property type="match status" value="1"/>
</dbReference>
<dbReference type="SUPFAM" id="SSF49384">
    <property type="entry name" value="Carbohydrate-binding domain"/>
    <property type="match status" value="1"/>
</dbReference>
<feature type="domain" description="Cohesin" evidence="2">
    <location>
        <begin position="53"/>
        <end position="156"/>
    </location>
</feature>
<proteinExistence type="predicted"/>
<dbReference type="Proteomes" id="UP000176662">
    <property type="component" value="Unassembled WGS sequence"/>
</dbReference>
<organism evidence="3 4">
    <name type="scientific">Candidatus Nealsonbacteria bacterium RBG_13_38_11</name>
    <dbReference type="NCBI Taxonomy" id="1801662"/>
    <lineage>
        <taxon>Bacteria</taxon>
        <taxon>Candidatus Nealsoniibacteriota</taxon>
    </lineage>
</organism>
<evidence type="ECO:0000259" key="2">
    <source>
        <dbReference type="Pfam" id="PF00963"/>
    </source>
</evidence>
<keyword evidence="1" id="KW-1133">Transmembrane helix</keyword>
<dbReference type="EMBL" id="MHLX01000017">
    <property type="protein sequence ID" value="OGZ19097.1"/>
    <property type="molecule type" value="Genomic_DNA"/>
</dbReference>
<evidence type="ECO:0000256" key="1">
    <source>
        <dbReference type="SAM" id="Phobius"/>
    </source>
</evidence>
<dbReference type="CDD" id="cd08547">
    <property type="entry name" value="Type_II_cohesin"/>
    <property type="match status" value="1"/>
</dbReference>